<dbReference type="Gene3D" id="2.30.22.10">
    <property type="entry name" value="Head domain of nucleotide exchange factor GrpE"/>
    <property type="match status" value="1"/>
</dbReference>
<keyword evidence="3 4" id="KW-0346">Stress response</keyword>
<comment type="similarity">
    <text evidence="1 3 5">Belongs to the GrpE family.</text>
</comment>
<dbReference type="PROSITE" id="PS01071">
    <property type="entry name" value="GRPE"/>
    <property type="match status" value="1"/>
</dbReference>
<comment type="caution">
    <text evidence="7">The sequence shown here is derived from an EMBL/GenBank/DDBJ whole genome shotgun (WGS) entry which is preliminary data.</text>
</comment>
<dbReference type="GO" id="GO:0051082">
    <property type="term" value="F:unfolded protein binding"/>
    <property type="evidence" value="ECO:0007669"/>
    <property type="project" value="TreeGrafter"/>
</dbReference>
<dbReference type="InterPro" id="IPR000740">
    <property type="entry name" value="GrpE"/>
</dbReference>
<gene>
    <name evidence="3 7" type="primary">grpE</name>
    <name evidence="7" type="ORF">DDZ15_07895</name>
</gene>
<dbReference type="GO" id="GO:0000774">
    <property type="term" value="F:adenyl-nucleotide exchange factor activity"/>
    <property type="evidence" value="ECO:0007669"/>
    <property type="project" value="InterPro"/>
</dbReference>
<evidence type="ECO:0000256" key="3">
    <source>
        <dbReference type="HAMAP-Rule" id="MF_01151"/>
    </source>
</evidence>
<dbReference type="GO" id="GO:0006457">
    <property type="term" value="P:protein folding"/>
    <property type="evidence" value="ECO:0007669"/>
    <property type="project" value="InterPro"/>
</dbReference>
<dbReference type="SUPFAM" id="SSF58014">
    <property type="entry name" value="Coiled-coil domain of nucleotide exchange factor GrpE"/>
    <property type="match status" value="1"/>
</dbReference>
<dbReference type="Pfam" id="PF01025">
    <property type="entry name" value="GrpE"/>
    <property type="match status" value="1"/>
</dbReference>
<dbReference type="EMBL" id="QGGB01000006">
    <property type="protein sequence ID" value="PWN06732.1"/>
    <property type="molecule type" value="Genomic_DNA"/>
</dbReference>
<dbReference type="OrthoDB" id="9812586at2"/>
<comment type="subcellular location">
    <subcellularLocation>
        <location evidence="3">Cytoplasm</location>
    </subcellularLocation>
</comment>
<keyword evidence="3" id="KW-0963">Cytoplasm</keyword>
<feature type="compositionally biased region" description="Basic and acidic residues" evidence="6">
    <location>
        <begin position="1"/>
        <end position="32"/>
    </location>
</feature>
<evidence type="ECO:0000256" key="5">
    <source>
        <dbReference type="RuleBase" id="RU004478"/>
    </source>
</evidence>
<comment type="function">
    <text evidence="3 4">Participates actively in the response to hyperosmotic and heat shock by preventing the aggregation of stress-denatured proteins, in association with DnaK and GrpE. It is the nucleotide exchange factor for DnaK and may function as a thermosensor. Unfolded proteins bind initially to DnaJ; upon interaction with the DnaJ-bound protein, DnaK hydrolyzes its bound ATP, resulting in the formation of a stable complex. GrpE releases ADP from DnaK; ATP binding to DnaK triggers the release of the substrate protein, thus completing the reaction cycle. Several rounds of ATP-dependent interactions between DnaJ, DnaK and GrpE are required for fully efficient folding.</text>
</comment>
<dbReference type="Gene3D" id="3.90.20.20">
    <property type="match status" value="1"/>
</dbReference>
<dbReference type="GO" id="GO:0005737">
    <property type="term" value="C:cytoplasm"/>
    <property type="evidence" value="ECO:0007669"/>
    <property type="project" value="UniProtKB-SubCell"/>
</dbReference>
<evidence type="ECO:0000256" key="1">
    <source>
        <dbReference type="ARBA" id="ARBA00009054"/>
    </source>
</evidence>
<feature type="region of interest" description="Disordered" evidence="6">
    <location>
        <begin position="1"/>
        <end position="55"/>
    </location>
</feature>
<dbReference type="GO" id="GO:0051087">
    <property type="term" value="F:protein-folding chaperone binding"/>
    <property type="evidence" value="ECO:0007669"/>
    <property type="project" value="InterPro"/>
</dbReference>
<dbReference type="InterPro" id="IPR013805">
    <property type="entry name" value="GrpE_CC"/>
</dbReference>
<organism evidence="7 8">
    <name type="scientific">Rhodohalobacter mucosus</name>
    <dbReference type="NCBI Taxonomy" id="2079485"/>
    <lineage>
        <taxon>Bacteria</taxon>
        <taxon>Pseudomonadati</taxon>
        <taxon>Balneolota</taxon>
        <taxon>Balneolia</taxon>
        <taxon>Balneolales</taxon>
        <taxon>Balneolaceae</taxon>
        <taxon>Rhodohalobacter</taxon>
    </lineage>
</organism>
<dbReference type="PANTHER" id="PTHR21237">
    <property type="entry name" value="GRPE PROTEIN"/>
    <property type="match status" value="1"/>
</dbReference>
<dbReference type="InterPro" id="IPR009012">
    <property type="entry name" value="GrpE_head"/>
</dbReference>
<dbReference type="Proteomes" id="UP000245533">
    <property type="component" value="Unassembled WGS sequence"/>
</dbReference>
<evidence type="ECO:0000313" key="7">
    <source>
        <dbReference type="EMBL" id="PWN06732.1"/>
    </source>
</evidence>
<name>A0A316TW13_9BACT</name>
<reference evidence="7 8" key="1">
    <citation type="submission" date="2018-05" db="EMBL/GenBank/DDBJ databases">
        <title>Rhodohalobacter halophilus gen. nov., sp. nov., a moderately halophilic member of the family Balneolaceae.</title>
        <authorList>
            <person name="Liu Z.-W."/>
        </authorList>
    </citation>
    <scope>NUCLEOTIDE SEQUENCE [LARGE SCALE GENOMIC DNA]</scope>
    <source>
        <strain evidence="7 8">8A47</strain>
    </source>
</reference>
<evidence type="ECO:0000256" key="2">
    <source>
        <dbReference type="ARBA" id="ARBA00023186"/>
    </source>
</evidence>
<dbReference type="CDD" id="cd00446">
    <property type="entry name" value="GrpE"/>
    <property type="match status" value="1"/>
</dbReference>
<keyword evidence="8" id="KW-1185">Reference proteome</keyword>
<dbReference type="HAMAP" id="MF_01151">
    <property type="entry name" value="GrpE"/>
    <property type="match status" value="1"/>
</dbReference>
<dbReference type="AlphaFoldDB" id="A0A316TW13"/>
<sequence length="208" mass="24117">MSTEQEKEQDQDQKQDMKGRNRFRRAESHEAEVAPEESDMDASTQTDQETDEILLEQQQKINELEAELQEVKDNQLRKAAEMENFRKRLLRDRDQMSRMAKETAVEAFLPVYDDLLRTIEALDNADAGKAYLEGIRLVANKFEEVLHHFNVEKIDETGVPFDVDLHDAMMRQKPEDDSIESGTVLQVFENGYKMGDKTLRHAKVIVSE</sequence>
<accession>A0A316TW13</accession>
<protein>
    <recommendedName>
        <fullName evidence="3 4">Protein GrpE</fullName>
    </recommendedName>
    <alternativeName>
        <fullName evidence="3">HSP-70 cofactor</fullName>
    </alternativeName>
</protein>
<evidence type="ECO:0000256" key="6">
    <source>
        <dbReference type="SAM" id="MobiDB-lite"/>
    </source>
</evidence>
<evidence type="ECO:0000313" key="8">
    <source>
        <dbReference type="Proteomes" id="UP000245533"/>
    </source>
</evidence>
<evidence type="ECO:0000256" key="4">
    <source>
        <dbReference type="RuleBase" id="RU000639"/>
    </source>
</evidence>
<dbReference type="GO" id="GO:0042803">
    <property type="term" value="F:protein homodimerization activity"/>
    <property type="evidence" value="ECO:0007669"/>
    <property type="project" value="InterPro"/>
</dbReference>
<dbReference type="SUPFAM" id="SSF51064">
    <property type="entry name" value="Head domain of nucleotide exchange factor GrpE"/>
    <property type="match status" value="1"/>
</dbReference>
<dbReference type="PANTHER" id="PTHR21237:SF23">
    <property type="entry name" value="GRPE PROTEIN HOMOLOG, MITOCHONDRIAL"/>
    <property type="match status" value="1"/>
</dbReference>
<dbReference type="PRINTS" id="PR00773">
    <property type="entry name" value="GRPEPROTEIN"/>
</dbReference>
<keyword evidence="2 3" id="KW-0143">Chaperone</keyword>
<comment type="subunit">
    <text evidence="3">Homodimer.</text>
</comment>
<proteinExistence type="inferred from homology"/>